<dbReference type="RefSeq" id="WP_307493374.1">
    <property type="nucleotide sequence ID" value="NZ_JAUSVB010000004.1"/>
</dbReference>
<organism evidence="1 2">
    <name type="scientific">Cellulomonas humilata</name>
    <dbReference type="NCBI Taxonomy" id="144055"/>
    <lineage>
        <taxon>Bacteria</taxon>
        <taxon>Bacillati</taxon>
        <taxon>Actinomycetota</taxon>
        <taxon>Actinomycetes</taxon>
        <taxon>Micrococcales</taxon>
        <taxon>Cellulomonadaceae</taxon>
        <taxon>Cellulomonas</taxon>
    </lineage>
</organism>
<gene>
    <name evidence="1" type="ORF">J2X26_002926</name>
</gene>
<name>A0ABU0EH43_9CELL</name>
<evidence type="ECO:0000313" key="2">
    <source>
        <dbReference type="Proteomes" id="UP001239626"/>
    </source>
</evidence>
<reference evidence="1 2" key="1">
    <citation type="submission" date="2023-07" db="EMBL/GenBank/DDBJ databases">
        <title>Sorghum-associated microbial communities from plants grown in Nebraska, USA.</title>
        <authorList>
            <person name="Schachtman D."/>
        </authorList>
    </citation>
    <scope>NUCLEOTIDE SEQUENCE [LARGE SCALE GENOMIC DNA]</scope>
    <source>
        <strain evidence="1 2">BE332</strain>
    </source>
</reference>
<dbReference type="EMBL" id="JAUSVB010000004">
    <property type="protein sequence ID" value="MDQ0374599.1"/>
    <property type="molecule type" value="Genomic_DNA"/>
</dbReference>
<proteinExistence type="predicted"/>
<protein>
    <submittedName>
        <fullName evidence="1">Uncharacterized protein</fullName>
    </submittedName>
</protein>
<comment type="caution">
    <text evidence="1">The sequence shown here is derived from an EMBL/GenBank/DDBJ whole genome shotgun (WGS) entry which is preliminary data.</text>
</comment>
<sequence length="116" mass="12253">MIGVAFERLRSTSELRAGDATVETRCDDDSVCRVEVRTDDGMVAALSAAHLVRQAVLHAVRRGRRAVAMTLDVSSPACGAVLAELRDLAGHGIGTLQVRRAGETVLVDVDLRAASA</sequence>
<accession>A0ABU0EH43</accession>
<keyword evidence="2" id="KW-1185">Reference proteome</keyword>
<evidence type="ECO:0000313" key="1">
    <source>
        <dbReference type="EMBL" id="MDQ0374599.1"/>
    </source>
</evidence>
<dbReference type="Proteomes" id="UP001239626">
    <property type="component" value="Unassembled WGS sequence"/>
</dbReference>